<dbReference type="InterPro" id="IPR029058">
    <property type="entry name" value="AB_hydrolase_fold"/>
</dbReference>
<dbReference type="SUPFAM" id="SSF53474">
    <property type="entry name" value="alpha/beta-Hydrolases"/>
    <property type="match status" value="1"/>
</dbReference>
<evidence type="ECO:0000313" key="3">
    <source>
        <dbReference type="EMBL" id="MEU8137216.1"/>
    </source>
</evidence>
<protein>
    <submittedName>
        <fullName evidence="3">Prolyl oligopeptidase family serine peptidase</fullName>
    </submittedName>
</protein>
<organism evidence="3 4">
    <name type="scientific">Streptodolium elevatio</name>
    <dbReference type="NCBI Taxonomy" id="3157996"/>
    <lineage>
        <taxon>Bacteria</taxon>
        <taxon>Bacillati</taxon>
        <taxon>Actinomycetota</taxon>
        <taxon>Actinomycetes</taxon>
        <taxon>Kitasatosporales</taxon>
        <taxon>Streptomycetaceae</taxon>
        <taxon>Streptodolium</taxon>
    </lineage>
</organism>
<dbReference type="Pfam" id="PF00326">
    <property type="entry name" value="Peptidase_S9"/>
    <property type="match status" value="1"/>
</dbReference>
<dbReference type="Proteomes" id="UP001551482">
    <property type="component" value="Unassembled WGS sequence"/>
</dbReference>
<evidence type="ECO:0000259" key="2">
    <source>
        <dbReference type="Pfam" id="PF00326"/>
    </source>
</evidence>
<dbReference type="RefSeq" id="WP_358358788.1">
    <property type="nucleotide sequence ID" value="NZ_JBEZFP010000082.1"/>
</dbReference>
<feature type="domain" description="Peptidase S9 prolyl oligopeptidase catalytic" evidence="2">
    <location>
        <begin position="101"/>
        <end position="287"/>
    </location>
</feature>
<feature type="region of interest" description="Disordered" evidence="1">
    <location>
        <begin position="360"/>
        <end position="381"/>
    </location>
</feature>
<dbReference type="Gene3D" id="3.40.50.1820">
    <property type="entry name" value="alpha/beta hydrolase"/>
    <property type="match status" value="1"/>
</dbReference>
<comment type="caution">
    <text evidence="3">The sequence shown here is derived from an EMBL/GenBank/DDBJ whole genome shotgun (WGS) entry which is preliminary data.</text>
</comment>
<dbReference type="EMBL" id="JBEZFP010000082">
    <property type="protein sequence ID" value="MEU8137216.1"/>
    <property type="molecule type" value="Genomic_DNA"/>
</dbReference>
<reference evidence="3 4" key="1">
    <citation type="submission" date="2024-06" db="EMBL/GenBank/DDBJ databases">
        <title>The Natural Products Discovery Center: Release of the First 8490 Sequenced Strains for Exploring Actinobacteria Biosynthetic Diversity.</title>
        <authorList>
            <person name="Kalkreuter E."/>
            <person name="Kautsar S.A."/>
            <person name="Yang D."/>
            <person name="Bader C.D."/>
            <person name="Teijaro C.N."/>
            <person name="Fluegel L."/>
            <person name="Davis C.M."/>
            <person name="Simpson J.R."/>
            <person name="Lauterbach L."/>
            <person name="Steele A.D."/>
            <person name="Gui C."/>
            <person name="Meng S."/>
            <person name="Li G."/>
            <person name="Viehrig K."/>
            <person name="Ye F."/>
            <person name="Su P."/>
            <person name="Kiefer A.F."/>
            <person name="Nichols A."/>
            <person name="Cepeda A.J."/>
            <person name="Yan W."/>
            <person name="Fan B."/>
            <person name="Jiang Y."/>
            <person name="Adhikari A."/>
            <person name="Zheng C.-J."/>
            <person name="Schuster L."/>
            <person name="Cowan T.M."/>
            <person name="Smanski M.J."/>
            <person name="Chevrette M.G."/>
            <person name="De Carvalho L.P.S."/>
            <person name="Shen B."/>
        </authorList>
    </citation>
    <scope>NUCLEOTIDE SEQUENCE [LARGE SCALE GENOMIC DNA]</scope>
    <source>
        <strain evidence="3 4">NPDC048946</strain>
    </source>
</reference>
<dbReference type="InterPro" id="IPR001375">
    <property type="entry name" value="Peptidase_S9_cat"/>
</dbReference>
<proteinExistence type="predicted"/>
<accession>A0ABV3DN93</accession>
<gene>
    <name evidence="3" type="ORF">AB0C36_27325</name>
</gene>
<evidence type="ECO:0000313" key="4">
    <source>
        <dbReference type="Proteomes" id="UP001551482"/>
    </source>
</evidence>
<keyword evidence="4" id="KW-1185">Reference proteome</keyword>
<feature type="compositionally biased region" description="Basic and acidic residues" evidence="1">
    <location>
        <begin position="11"/>
        <end position="23"/>
    </location>
</feature>
<sequence length="381" mass="39363">MSWQAPGFRSTTEHNLNEPDRPARVWRPPSVVGTTAGPVQSDTEVFPVRFQPAGQEPEAVIWVSRRRGVTEPAPTLLTGYGVMGLAADIEPGYVADAFDAWRRAGGVVASAVLPGGGDLGERRGHARDGADGRLSQQDWLNAKDALVAAGVCAPDAATALGFSGPGNTLLNIARDSPGAFRVVAAVAPMVGFPQHDLEDLDRHPDRVPSDCSGLWKFGPGTDTIDANRRLESLGWQKGGGTHVVIAVGADDTRVAPKDNGLRYSGLLNAEGVPHTLIHTAEGGHQVNYAPPELLSGVFATAAARTGLSTPLPTAAPGLKAAVAALTPVADMARLGTPPQKSCLALANATPNVMTTRALGEPTSGMALDKGLSKGLGKGSGI</sequence>
<name>A0ABV3DN93_9ACTN</name>
<feature type="region of interest" description="Disordered" evidence="1">
    <location>
        <begin position="1"/>
        <end position="29"/>
    </location>
</feature>
<feature type="compositionally biased region" description="Polar residues" evidence="1">
    <location>
        <begin position="1"/>
        <end position="10"/>
    </location>
</feature>
<evidence type="ECO:0000256" key="1">
    <source>
        <dbReference type="SAM" id="MobiDB-lite"/>
    </source>
</evidence>